<feature type="transmembrane region" description="Helical" evidence="1">
    <location>
        <begin position="91"/>
        <end position="110"/>
    </location>
</feature>
<dbReference type="Proteomes" id="UP000614741">
    <property type="component" value="Unassembled WGS sequence"/>
</dbReference>
<reference evidence="2 3" key="1">
    <citation type="submission" date="2021-01" db="EMBL/GenBank/DDBJ databases">
        <title>Whole genome shotgun sequence of Cellulomonas phragmiteti NBRC 110785.</title>
        <authorList>
            <person name="Komaki H."/>
            <person name="Tamura T."/>
        </authorList>
    </citation>
    <scope>NUCLEOTIDE SEQUENCE [LARGE SCALE GENOMIC DNA]</scope>
    <source>
        <strain evidence="2 3">NBRC 110785</strain>
    </source>
</reference>
<evidence type="ECO:0000313" key="3">
    <source>
        <dbReference type="Proteomes" id="UP000614741"/>
    </source>
</evidence>
<keyword evidence="3" id="KW-1185">Reference proteome</keyword>
<gene>
    <name evidence="2" type="ORF">Cph01nite_21600</name>
</gene>
<protein>
    <recommendedName>
        <fullName evidence="4">Histidinol dehydrogenase</fullName>
    </recommendedName>
</protein>
<feature type="transmembrane region" description="Helical" evidence="1">
    <location>
        <begin position="61"/>
        <end position="79"/>
    </location>
</feature>
<accession>A0ABQ4DM10</accession>
<dbReference type="RefSeq" id="WP_203674077.1">
    <property type="nucleotide sequence ID" value="NZ_BONP01000011.1"/>
</dbReference>
<keyword evidence="1" id="KW-0812">Transmembrane</keyword>
<evidence type="ECO:0008006" key="4">
    <source>
        <dbReference type="Google" id="ProtNLM"/>
    </source>
</evidence>
<evidence type="ECO:0000313" key="2">
    <source>
        <dbReference type="EMBL" id="GIG40398.1"/>
    </source>
</evidence>
<name>A0ABQ4DM10_9CELL</name>
<comment type="caution">
    <text evidence="2">The sequence shown here is derived from an EMBL/GenBank/DDBJ whole genome shotgun (WGS) entry which is preliminary data.</text>
</comment>
<dbReference type="EMBL" id="BONP01000011">
    <property type="protein sequence ID" value="GIG40398.1"/>
    <property type="molecule type" value="Genomic_DNA"/>
</dbReference>
<feature type="transmembrane region" description="Helical" evidence="1">
    <location>
        <begin position="12"/>
        <end position="30"/>
    </location>
</feature>
<organism evidence="2 3">
    <name type="scientific">Cellulomonas phragmiteti</name>
    <dbReference type="NCBI Taxonomy" id="478780"/>
    <lineage>
        <taxon>Bacteria</taxon>
        <taxon>Bacillati</taxon>
        <taxon>Actinomycetota</taxon>
        <taxon>Actinomycetes</taxon>
        <taxon>Micrococcales</taxon>
        <taxon>Cellulomonadaceae</taxon>
        <taxon>Cellulomonas</taxon>
    </lineage>
</organism>
<feature type="transmembrane region" description="Helical" evidence="1">
    <location>
        <begin position="36"/>
        <end position="56"/>
    </location>
</feature>
<proteinExistence type="predicted"/>
<evidence type="ECO:0000256" key="1">
    <source>
        <dbReference type="SAM" id="Phobius"/>
    </source>
</evidence>
<sequence length="123" mass="12602">MQLPPAATVWRVLASTGLGVVAGTLGTVMHRAVRPWGLLVCLLLVLVVVLTARAWVGWSGYLAGVVGTLVAVQVLAGSGPGGDVLVPGSDLWGWGWAIGVVLALGAVALVPRRWVEDDAPSTS</sequence>
<keyword evidence="1" id="KW-1133">Transmembrane helix</keyword>
<keyword evidence="1" id="KW-0472">Membrane</keyword>